<dbReference type="RefSeq" id="XP_007769098.1">
    <property type="nucleotide sequence ID" value="XM_007770908.1"/>
</dbReference>
<comment type="caution">
    <text evidence="2">The sequence shown here is derived from an EMBL/GenBank/DDBJ whole genome shotgun (WGS) entry which is preliminary data.</text>
</comment>
<name>A0A5M3MMT7_CONPW</name>
<feature type="region of interest" description="Disordered" evidence="1">
    <location>
        <begin position="1"/>
        <end position="36"/>
    </location>
</feature>
<evidence type="ECO:0000256" key="1">
    <source>
        <dbReference type="SAM" id="MobiDB-lite"/>
    </source>
</evidence>
<feature type="compositionally biased region" description="Basic and acidic residues" evidence="1">
    <location>
        <begin position="122"/>
        <end position="134"/>
    </location>
</feature>
<accession>A0A5M3MMT7</accession>
<feature type="region of interest" description="Disordered" evidence="1">
    <location>
        <begin position="90"/>
        <end position="166"/>
    </location>
</feature>
<dbReference type="Proteomes" id="UP000053558">
    <property type="component" value="Unassembled WGS sequence"/>
</dbReference>
<dbReference type="KEGG" id="cput:CONPUDRAFT_73478"/>
<evidence type="ECO:0000313" key="3">
    <source>
        <dbReference type="Proteomes" id="UP000053558"/>
    </source>
</evidence>
<sequence>MPPAPTAPMPATPSRQARYDDSSYKPSTSTKIRADANDASVENITESIARTLTLKSEALGAISQGDEEARVCARPADLESNIVATEAQAKLEPHDGTSRGIQSEATCKAGKAVSRDASPVTEENKSASKEDHIAMKNVVRSQASTSVKAESSSAQTGERTRPSNNLLSLFGTDEEATDLEVHTSFKFIMYPSLKPRSSSRTRANHASSSELSVNLDDRHATDFEMGTRGFVRPSPAGALLASDGDSEDDIEDKLSGSVGLETQRYMVERVRKLRSSVKGNSAGVSILEVEVDNLKKSLEQVQKSVQASGQKHQDSVKNLRGLISEELRSMQAAIDSNKSQVEAQLRAFVEKHVEARLQELVKEHREQATDFSTRLSRITADLECLRPQTPQQCSGGWEPHIERLEEHIAVSGGLSRPSSWKDDTSADARGIRSLQDELAAATDKVALWFGEVLAMSTNIVVPDITVEKEMRSNCISSLVRGPVFIRENSPSKTKLPIDRLARLKRSTLNQFCARNPHEARPGPGGSSISHLGISPVNAGAVDAHLATTSALAIFKIVPGNHSIAHLSLTPSPDYRVQKQDIYIRQPRLPGKKGNKPYG</sequence>
<reference evidence="3" key="1">
    <citation type="journal article" date="2012" name="Science">
        <title>The Paleozoic origin of enzymatic lignin decomposition reconstructed from 31 fungal genomes.</title>
        <authorList>
            <person name="Floudas D."/>
            <person name="Binder M."/>
            <person name="Riley R."/>
            <person name="Barry K."/>
            <person name="Blanchette R.A."/>
            <person name="Henrissat B."/>
            <person name="Martinez A.T."/>
            <person name="Otillar R."/>
            <person name="Spatafora J.W."/>
            <person name="Yadav J.S."/>
            <person name="Aerts A."/>
            <person name="Benoit I."/>
            <person name="Boyd A."/>
            <person name="Carlson A."/>
            <person name="Copeland A."/>
            <person name="Coutinho P.M."/>
            <person name="de Vries R.P."/>
            <person name="Ferreira P."/>
            <person name="Findley K."/>
            <person name="Foster B."/>
            <person name="Gaskell J."/>
            <person name="Glotzer D."/>
            <person name="Gorecki P."/>
            <person name="Heitman J."/>
            <person name="Hesse C."/>
            <person name="Hori C."/>
            <person name="Igarashi K."/>
            <person name="Jurgens J.A."/>
            <person name="Kallen N."/>
            <person name="Kersten P."/>
            <person name="Kohler A."/>
            <person name="Kuees U."/>
            <person name="Kumar T.K.A."/>
            <person name="Kuo A."/>
            <person name="LaButti K."/>
            <person name="Larrondo L.F."/>
            <person name="Lindquist E."/>
            <person name="Ling A."/>
            <person name="Lombard V."/>
            <person name="Lucas S."/>
            <person name="Lundell T."/>
            <person name="Martin R."/>
            <person name="McLaughlin D.J."/>
            <person name="Morgenstern I."/>
            <person name="Morin E."/>
            <person name="Murat C."/>
            <person name="Nagy L.G."/>
            <person name="Nolan M."/>
            <person name="Ohm R.A."/>
            <person name="Patyshakuliyeva A."/>
            <person name="Rokas A."/>
            <person name="Ruiz-Duenas F.J."/>
            <person name="Sabat G."/>
            <person name="Salamov A."/>
            <person name="Samejima M."/>
            <person name="Schmutz J."/>
            <person name="Slot J.C."/>
            <person name="St John F."/>
            <person name="Stenlid J."/>
            <person name="Sun H."/>
            <person name="Sun S."/>
            <person name="Syed K."/>
            <person name="Tsang A."/>
            <person name="Wiebenga A."/>
            <person name="Young D."/>
            <person name="Pisabarro A."/>
            <person name="Eastwood D.C."/>
            <person name="Martin F."/>
            <person name="Cullen D."/>
            <person name="Grigoriev I.V."/>
            <person name="Hibbett D.S."/>
        </authorList>
    </citation>
    <scope>NUCLEOTIDE SEQUENCE [LARGE SCALE GENOMIC DNA]</scope>
    <source>
        <strain evidence="3">RWD-64-598 SS2</strain>
    </source>
</reference>
<dbReference type="GeneID" id="19209121"/>
<dbReference type="AlphaFoldDB" id="A0A5M3MMT7"/>
<feature type="compositionally biased region" description="Polar residues" evidence="1">
    <location>
        <begin position="139"/>
        <end position="166"/>
    </location>
</feature>
<organism evidence="2 3">
    <name type="scientific">Coniophora puteana (strain RWD-64-598)</name>
    <name type="common">Brown rot fungus</name>
    <dbReference type="NCBI Taxonomy" id="741705"/>
    <lineage>
        <taxon>Eukaryota</taxon>
        <taxon>Fungi</taxon>
        <taxon>Dikarya</taxon>
        <taxon>Basidiomycota</taxon>
        <taxon>Agaricomycotina</taxon>
        <taxon>Agaricomycetes</taxon>
        <taxon>Agaricomycetidae</taxon>
        <taxon>Boletales</taxon>
        <taxon>Coniophorineae</taxon>
        <taxon>Coniophoraceae</taxon>
        <taxon>Coniophora</taxon>
    </lineage>
</organism>
<feature type="compositionally biased region" description="Pro residues" evidence="1">
    <location>
        <begin position="1"/>
        <end position="11"/>
    </location>
</feature>
<gene>
    <name evidence="2" type="ORF">CONPUDRAFT_73478</name>
</gene>
<keyword evidence="3" id="KW-1185">Reference proteome</keyword>
<dbReference type="EMBL" id="JH711579">
    <property type="protein sequence ID" value="EIW80330.1"/>
    <property type="molecule type" value="Genomic_DNA"/>
</dbReference>
<proteinExistence type="predicted"/>
<evidence type="ECO:0000313" key="2">
    <source>
        <dbReference type="EMBL" id="EIW80330.1"/>
    </source>
</evidence>
<protein>
    <submittedName>
        <fullName evidence="2">Uncharacterized protein</fullName>
    </submittedName>
</protein>